<dbReference type="EMBL" id="JBJUIK010000012">
    <property type="protein sequence ID" value="KAL3510447.1"/>
    <property type="molecule type" value="Genomic_DNA"/>
</dbReference>
<sequence length="72" mass="8049">MWIPKKVTWEDNLVAGKEKDDIQKPTTTSSDTGEGDPTCIEMRNAARDHILYVVGKENLTLVSQLASLRAFD</sequence>
<name>A0ABD2YSW7_9GENT</name>
<keyword evidence="3" id="KW-1185">Reference proteome</keyword>
<protein>
    <submittedName>
        <fullName evidence="2">Uncharacterized protein</fullName>
    </submittedName>
</protein>
<evidence type="ECO:0000256" key="1">
    <source>
        <dbReference type="SAM" id="MobiDB-lite"/>
    </source>
</evidence>
<gene>
    <name evidence="2" type="ORF">ACH5RR_029848</name>
</gene>
<reference evidence="2 3" key="1">
    <citation type="submission" date="2024-11" db="EMBL/GenBank/DDBJ databases">
        <title>A near-complete genome assembly of Cinchona calisaya.</title>
        <authorList>
            <person name="Lian D.C."/>
            <person name="Zhao X.W."/>
            <person name="Wei L."/>
        </authorList>
    </citation>
    <scope>NUCLEOTIDE SEQUENCE [LARGE SCALE GENOMIC DNA]</scope>
    <source>
        <tissue evidence="2">Nenye</tissue>
    </source>
</reference>
<dbReference type="AlphaFoldDB" id="A0ABD2YSW7"/>
<dbReference type="Proteomes" id="UP001630127">
    <property type="component" value="Unassembled WGS sequence"/>
</dbReference>
<proteinExistence type="predicted"/>
<evidence type="ECO:0000313" key="2">
    <source>
        <dbReference type="EMBL" id="KAL3510447.1"/>
    </source>
</evidence>
<accession>A0ABD2YSW7</accession>
<feature type="region of interest" description="Disordered" evidence="1">
    <location>
        <begin position="14"/>
        <end position="38"/>
    </location>
</feature>
<comment type="caution">
    <text evidence="2">The sequence shown here is derived from an EMBL/GenBank/DDBJ whole genome shotgun (WGS) entry which is preliminary data.</text>
</comment>
<organism evidence="2 3">
    <name type="scientific">Cinchona calisaya</name>
    <dbReference type="NCBI Taxonomy" id="153742"/>
    <lineage>
        <taxon>Eukaryota</taxon>
        <taxon>Viridiplantae</taxon>
        <taxon>Streptophyta</taxon>
        <taxon>Embryophyta</taxon>
        <taxon>Tracheophyta</taxon>
        <taxon>Spermatophyta</taxon>
        <taxon>Magnoliopsida</taxon>
        <taxon>eudicotyledons</taxon>
        <taxon>Gunneridae</taxon>
        <taxon>Pentapetalae</taxon>
        <taxon>asterids</taxon>
        <taxon>lamiids</taxon>
        <taxon>Gentianales</taxon>
        <taxon>Rubiaceae</taxon>
        <taxon>Cinchonoideae</taxon>
        <taxon>Cinchoneae</taxon>
        <taxon>Cinchona</taxon>
    </lineage>
</organism>
<evidence type="ECO:0000313" key="3">
    <source>
        <dbReference type="Proteomes" id="UP001630127"/>
    </source>
</evidence>